<proteinExistence type="predicted"/>
<gene>
    <name evidence="1" type="ORF">KPL71_021988</name>
</gene>
<protein>
    <submittedName>
        <fullName evidence="1">Uncharacterized protein</fullName>
    </submittedName>
</protein>
<evidence type="ECO:0000313" key="1">
    <source>
        <dbReference type="EMBL" id="KAH9717821.1"/>
    </source>
</evidence>
<reference evidence="2" key="1">
    <citation type="journal article" date="2023" name="Hortic. Res.">
        <title>A chromosome-level phased genome enabling allele-level studies in sweet orange: a case study on citrus Huanglongbing tolerance.</title>
        <authorList>
            <person name="Wu B."/>
            <person name="Yu Q."/>
            <person name="Deng Z."/>
            <person name="Duan Y."/>
            <person name="Luo F."/>
            <person name="Gmitter F. Jr."/>
        </authorList>
    </citation>
    <scope>NUCLEOTIDE SEQUENCE [LARGE SCALE GENOMIC DNA]</scope>
    <source>
        <strain evidence="2">cv. Valencia</strain>
    </source>
</reference>
<comment type="caution">
    <text evidence="1">The sequence shown here is derived from an EMBL/GenBank/DDBJ whole genome shotgun (WGS) entry which is preliminary data.</text>
</comment>
<keyword evidence="2" id="KW-1185">Reference proteome</keyword>
<dbReference type="EMBL" id="CM039176">
    <property type="protein sequence ID" value="KAH9717821.1"/>
    <property type="molecule type" value="Genomic_DNA"/>
</dbReference>
<name>A0ACB8JLX2_CITSI</name>
<organism evidence="1 2">
    <name type="scientific">Citrus sinensis</name>
    <name type="common">Sweet orange</name>
    <name type="synonym">Citrus aurantium var. sinensis</name>
    <dbReference type="NCBI Taxonomy" id="2711"/>
    <lineage>
        <taxon>Eukaryota</taxon>
        <taxon>Viridiplantae</taxon>
        <taxon>Streptophyta</taxon>
        <taxon>Embryophyta</taxon>
        <taxon>Tracheophyta</taxon>
        <taxon>Spermatophyta</taxon>
        <taxon>Magnoliopsida</taxon>
        <taxon>eudicotyledons</taxon>
        <taxon>Gunneridae</taxon>
        <taxon>Pentapetalae</taxon>
        <taxon>rosids</taxon>
        <taxon>malvids</taxon>
        <taxon>Sapindales</taxon>
        <taxon>Rutaceae</taxon>
        <taxon>Aurantioideae</taxon>
        <taxon>Citrus</taxon>
    </lineage>
</organism>
<evidence type="ECO:0000313" key="2">
    <source>
        <dbReference type="Proteomes" id="UP000829398"/>
    </source>
</evidence>
<accession>A0ACB8JLX2</accession>
<sequence length="104" mass="11695">MEKLRINNTEETQGQDKSINGCYNGPDHNIKPISLKSNLKKTTTMELEAENQVMNEKTTGRRKVVTWPDAHGKDIAHVHEFEPSATSEDGELGRIRNSCVCTIQ</sequence>
<dbReference type="Proteomes" id="UP000829398">
    <property type="component" value="Chromosome 7"/>
</dbReference>